<proteinExistence type="predicted"/>
<name>A0ACC2NZ71_9HYME</name>
<evidence type="ECO:0000313" key="1">
    <source>
        <dbReference type="EMBL" id="KAJ8675881.1"/>
    </source>
</evidence>
<keyword evidence="2" id="KW-1185">Reference proteome</keyword>
<dbReference type="EMBL" id="CM056742">
    <property type="protein sequence ID" value="KAJ8675881.1"/>
    <property type="molecule type" value="Genomic_DNA"/>
</dbReference>
<protein>
    <submittedName>
        <fullName evidence="1">Uncharacterized protein</fullName>
    </submittedName>
</protein>
<comment type="caution">
    <text evidence="1">The sequence shown here is derived from an EMBL/GenBank/DDBJ whole genome shotgun (WGS) entry which is preliminary data.</text>
</comment>
<gene>
    <name evidence="1" type="ORF">QAD02_011667</name>
</gene>
<organism evidence="1 2">
    <name type="scientific">Eretmocerus hayati</name>
    <dbReference type="NCBI Taxonomy" id="131215"/>
    <lineage>
        <taxon>Eukaryota</taxon>
        <taxon>Metazoa</taxon>
        <taxon>Ecdysozoa</taxon>
        <taxon>Arthropoda</taxon>
        <taxon>Hexapoda</taxon>
        <taxon>Insecta</taxon>
        <taxon>Pterygota</taxon>
        <taxon>Neoptera</taxon>
        <taxon>Endopterygota</taxon>
        <taxon>Hymenoptera</taxon>
        <taxon>Apocrita</taxon>
        <taxon>Proctotrupomorpha</taxon>
        <taxon>Chalcidoidea</taxon>
        <taxon>Aphelinidae</taxon>
        <taxon>Aphelininae</taxon>
        <taxon>Eretmocerus</taxon>
    </lineage>
</organism>
<evidence type="ECO:0000313" key="2">
    <source>
        <dbReference type="Proteomes" id="UP001239111"/>
    </source>
</evidence>
<dbReference type="Proteomes" id="UP001239111">
    <property type="component" value="Chromosome 2"/>
</dbReference>
<reference evidence="1" key="1">
    <citation type="submission" date="2023-04" db="EMBL/GenBank/DDBJ databases">
        <title>A chromosome-level genome assembly of the parasitoid wasp Eretmocerus hayati.</title>
        <authorList>
            <person name="Zhong Y."/>
            <person name="Liu S."/>
            <person name="Liu Y."/>
        </authorList>
    </citation>
    <scope>NUCLEOTIDE SEQUENCE</scope>
    <source>
        <strain evidence="1">ZJU_SS_LIU_2023</strain>
    </source>
</reference>
<sequence>MFNDSHPLGIAVFHNDTTTIDLLLASQADVDFAPDPNIGPAIRVSCFIQIAIITLLYNITCPQWAVIYGHVEALKVLMYYHADCEYIDNHGCGLVNTCLDSIYQTTDPRITIKIQAVLMALLAHGAPVFDVNMKSLLEICPLTSLGIIPGYLECESQVEELISTFVAQINNLSQVRVDCIIQFLALNSTKDATYVKRQFEYLLPNTNYDYFTNCVSEINRICLVTSHKTTPYKLLNWKSCINQPTIDLKIVQSLLLDDSYPLYRIRIEHILAKFENYIYTYRIATNSLEQFQIAFRNPLVLQGISKYLSTIDFEKLLMFCQVDI</sequence>
<accession>A0ACC2NZ71</accession>